<dbReference type="AlphaFoldDB" id="A0A6B0GJL2"/>
<proteinExistence type="predicted"/>
<sequence>MTDANPSMRVCSDAFSRVEQRILDTDHRHADGVVRAARGDPSPATGRELQQVIYRAEGDLVARITHDDRTVYLRKSPRTTQFERAIAKDGESTVTDYGVTAAASLFDGDLAFVLGEDVDVFENPDVDSRKNPQEGRR</sequence>
<reference evidence="1 2" key="1">
    <citation type="submission" date="2019-12" db="EMBL/GenBank/DDBJ databases">
        <title>Halocatena pleomorpha gen. nov. sp. nov., an extremely halophilic archaeon of family Halobacteriaceae isolated from saltpan soil.</title>
        <authorList>
            <person name="Pal Y."/>
            <person name="Verma A."/>
            <person name="Krishnamurthi S."/>
            <person name="Kumar P."/>
        </authorList>
    </citation>
    <scope>NUCLEOTIDE SEQUENCE [LARGE SCALE GENOMIC DNA]</scope>
    <source>
        <strain evidence="1 2">JCM 16495</strain>
    </source>
</reference>
<dbReference type="RefSeq" id="WP_158204429.1">
    <property type="nucleotide sequence ID" value="NZ_WSZK01000015.1"/>
</dbReference>
<evidence type="ECO:0000313" key="2">
    <source>
        <dbReference type="Proteomes" id="UP000451471"/>
    </source>
</evidence>
<dbReference type="EMBL" id="WSZK01000015">
    <property type="protein sequence ID" value="MWG34790.1"/>
    <property type="molecule type" value="Genomic_DNA"/>
</dbReference>
<name>A0A6B0GJL2_9EURY</name>
<organism evidence="1 2">
    <name type="scientific">Halomarina oriensis</name>
    <dbReference type="NCBI Taxonomy" id="671145"/>
    <lineage>
        <taxon>Archaea</taxon>
        <taxon>Methanobacteriati</taxon>
        <taxon>Methanobacteriota</taxon>
        <taxon>Stenosarchaea group</taxon>
        <taxon>Halobacteria</taxon>
        <taxon>Halobacteriales</taxon>
        <taxon>Natronomonadaceae</taxon>
        <taxon>Halomarina</taxon>
    </lineage>
</organism>
<protein>
    <submittedName>
        <fullName evidence="1">Uncharacterized protein</fullName>
    </submittedName>
</protein>
<comment type="caution">
    <text evidence="1">The sequence shown here is derived from an EMBL/GenBank/DDBJ whole genome shotgun (WGS) entry which is preliminary data.</text>
</comment>
<evidence type="ECO:0000313" key="1">
    <source>
        <dbReference type="EMBL" id="MWG34790.1"/>
    </source>
</evidence>
<accession>A0A6B0GJL2</accession>
<gene>
    <name evidence="1" type="ORF">GQS65_09850</name>
</gene>
<keyword evidence="2" id="KW-1185">Reference proteome</keyword>
<dbReference type="Proteomes" id="UP000451471">
    <property type="component" value="Unassembled WGS sequence"/>
</dbReference>